<sequence length="88" mass="9816">MGNASNRTLRAAAFLSFLFHLTAHADVATEIDEGLAKSRRQSPERARRASAIIDRSRDIEGVRTMWDATLTRVVSRGSRIGNHRIGIR</sequence>
<dbReference type="EMBL" id="PNYB01000008">
    <property type="protein sequence ID" value="PMS24934.1"/>
    <property type="molecule type" value="Genomic_DNA"/>
</dbReference>
<evidence type="ECO:0000256" key="1">
    <source>
        <dbReference type="SAM" id="SignalP"/>
    </source>
</evidence>
<dbReference type="Proteomes" id="UP000235347">
    <property type="component" value="Unassembled WGS sequence"/>
</dbReference>
<organism evidence="2 3">
    <name type="scientific">Trinickia soli</name>
    <dbReference type="NCBI Taxonomy" id="380675"/>
    <lineage>
        <taxon>Bacteria</taxon>
        <taxon>Pseudomonadati</taxon>
        <taxon>Pseudomonadota</taxon>
        <taxon>Betaproteobacteria</taxon>
        <taxon>Burkholderiales</taxon>
        <taxon>Burkholderiaceae</taxon>
        <taxon>Trinickia</taxon>
    </lineage>
</organism>
<dbReference type="AlphaFoldDB" id="A0A2N7W6A6"/>
<evidence type="ECO:0000313" key="3">
    <source>
        <dbReference type="Proteomes" id="UP000235347"/>
    </source>
</evidence>
<reference evidence="2 3" key="1">
    <citation type="submission" date="2018-01" db="EMBL/GenBank/DDBJ databases">
        <title>Whole genome analyses suggest that Burkholderia sensu lato contains two further novel genera in the rhizoxinica-symbiotica group Mycetohabitans gen. nov., and Trinickia gen. nov.: implications for the evolution of diazotrophy and nodulation in the Burkholderiaceae.</title>
        <authorList>
            <person name="Estrada-de los Santos P."/>
            <person name="Palmer M."/>
            <person name="Chavez-Ramirez B."/>
            <person name="Beukes C."/>
            <person name="Steenkamp E.T."/>
            <person name="Hirsch A.M."/>
            <person name="Manyaka P."/>
            <person name="Maluk M."/>
            <person name="Lafos M."/>
            <person name="Crook M."/>
            <person name="Gross E."/>
            <person name="Simon M.F."/>
            <person name="Bueno dos Reis Junior F."/>
            <person name="Poole P.S."/>
            <person name="Venter S.N."/>
            <person name="James E.K."/>
        </authorList>
    </citation>
    <scope>NUCLEOTIDE SEQUENCE [LARGE SCALE GENOMIC DNA]</scope>
    <source>
        <strain evidence="2 3">GP25-8</strain>
    </source>
</reference>
<evidence type="ECO:0000313" key="2">
    <source>
        <dbReference type="EMBL" id="PMS24934.1"/>
    </source>
</evidence>
<comment type="caution">
    <text evidence="2">The sequence shown here is derived from an EMBL/GenBank/DDBJ whole genome shotgun (WGS) entry which is preliminary data.</text>
</comment>
<keyword evidence="1" id="KW-0732">Signal</keyword>
<accession>A0A2N7W6A6</accession>
<gene>
    <name evidence="2" type="ORF">C0Z19_11435</name>
</gene>
<protein>
    <submittedName>
        <fullName evidence="2">Uncharacterized protein</fullName>
    </submittedName>
</protein>
<feature type="chain" id="PRO_5015009216" evidence="1">
    <location>
        <begin position="26"/>
        <end position="88"/>
    </location>
</feature>
<feature type="signal peptide" evidence="1">
    <location>
        <begin position="1"/>
        <end position="25"/>
    </location>
</feature>
<name>A0A2N7W6A6_9BURK</name>
<keyword evidence="3" id="KW-1185">Reference proteome</keyword>
<proteinExistence type="predicted"/>